<reference evidence="2 3" key="1">
    <citation type="journal article" date="2016" name="Genome Announc.">
        <title>First Complete Genome Sequence of a Subdivision 6 Acidobacterium Strain.</title>
        <authorList>
            <person name="Huang S."/>
            <person name="Vieira S."/>
            <person name="Bunk B."/>
            <person name="Riedel T."/>
            <person name="Sproer C."/>
            <person name="Overmann J."/>
        </authorList>
    </citation>
    <scope>NUCLEOTIDE SEQUENCE [LARGE SCALE GENOMIC DNA]</scope>
    <source>
        <strain evidence="3">DSM 100886 HEG_-6_39</strain>
    </source>
</reference>
<dbReference type="Proteomes" id="UP000076079">
    <property type="component" value="Chromosome"/>
</dbReference>
<protein>
    <submittedName>
        <fullName evidence="2">Uncharacterized protein</fullName>
    </submittedName>
</protein>
<dbReference type="STRING" id="1855912.LuPra_02480"/>
<name>A0A143PL40_LUTPR</name>
<dbReference type="EMBL" id="CP015136">
    <property type="protein sequence ID" value="AMY09267.1"/>
    <property type="molecule type" value="Genomic_DNA"/>
</dbReference>
<dbReference type="OrthoDB" id="3083232at2"/>
<feature type="region of interest" description="Disordered" evidence="1">
    <location>
        <begin position="1"/>
        <end position="23"/>
    </location>
</feature>
<accession>A0A143PL40</accession>
<dbReference type="KEGG" id="abac:LuPra_02480"/>
<evidence type="ECO:0000313" key="3">
    <source>
        <dbReference type="Proteomes" id="UP000076079"/>
    </source>
</evidence>
<reference evidence="3" key="2">
    <citation type="submission" date="2016-04" db="EMBL/GenBank/DDBJ databases">
        <title>First Complete Genome Sequence of a Subdivision 6 Acidobacterium.</title>
        <authorList>
            <person name="Huang S."/>
            <person name="Vieira S."/>
            <person name="Bunk B."/>
            <person name="Riedel T."/>
            <person name="Sproeer C."/>
            <person name="Overmann J."/>
        </authorList>
    </citation>
    <scope>NUCLEOTIDE SEQUENCE [LARGE SCALE GENOMIC DNA]</scope>
    <source>
        <strain evidence="3">DSM 100886 HEG_-6_39</strain>
    </source>
</reference>
<keyword evidence="3" id="KW-1185">Reference proteome</keyword>
<proteinExistence type="predicted"/>
<evidence type="ECO:0000256" key="1">
    <source>
        <dbReference type="SAM" id="MobiDB-lite"/>
    </source>
</evidence>
<sequence length="513" mass="52681">MAEKTKDDATPLADRLVPDPANPPELSLLQGWLGKSSEQKHRRLYLDAELTQSLEIPEEAIVYVLEVPREENPLGGDRVWVKADAAIKQGPGLERLYARFLRGQIQQDYLGVGMAATGSVGAGMVGAPALGGATSPAICRPISVAACVTQQIQCQPSVAIICASQLTNACVTRQPALCQVATAAGPLCQPSVAIICASQLTNACVTRQPLLCQAVTATGPRCTVSAAVVCLTRVCPSIVDGCPSAPAGCWDPTIVETIFEQPIGQAGFQGGLGFDPGGVGGMVGAPAPVTSTPQCQFATGVATCQTQLIVCRPSAIQQLCPTRTPICVSRVIVACPTVVQQWCQTVLPQLCRTHTPQLCPTFTPQWCGPSFPGFCPTLPGGCPTSAAGCPSGPVCGDPGGLTTVINPVDFQGGGGFAAGFDPTGGAGMGGAFDPSGGLVGGPAGQGFELGGVQLATRSVICFRTIFVPLCQQTVPPQCAFSTAQPQQCVSRFCTFVGCPSVAPIVCRSVAICP</sequence>
<dbReference type="RefSeq" id="WP_110171028.1">
    <property type="nucleotide sequence ID" value="NZ_CP015136.1"/>
</dbReference>
<evidence type="ECO:0000313" key="2">
    <source>
        <dbReference type="EMBL" id="AMY09267.1"/>
    </source>
</evidence>
<gene>
    <name evidence="2" type="ORF">LuPra_02480</name>
</gene>
<organism evidence="2 3">
    <name type="scientific">Luteitalea pratensis</name>
    <dbReference type="NCBI Taxonomy" id="1855912"/>
    <lineage>
        <taxon>Bacteria</taxon>
        <taxon>Pseudomonadati</taxon>
        <taxon>Acidobacteriota</taxon>
        <taxon>Vicinamibacteria</taxon>
        <taxon>Vicinamibacterales</taxon>
        <taxon>Vicinamibacteraceae</taxon>
        <taxon>Luteitalea</taxon>
    </lineage>
</organism>
<dbReference type="AlphaFoldDB" id="A0A143PL40"/>